<proteinExistence type="predicted"/>
<dbReference type="Proteomes" id="UP000324354">
    <property type="component" value="Chromosome"/>
</dbReference>
<dbReference type="CDD" id="cd16442">
    <property type="entry name" value="BPL"/>
    <property type="match status" value="1"/>
</dbReference>
<feature type="domain" description="BPL/LPL catalytic" evidence="2">
    <location>
        <begin position="61"/>
        <end position="245"/>
    </location>
</feature>
<sequence>MLKDSAPKRKILEELRKGETVSGDYLASKLGVSRVAIWKHIRELKELGYGIIADKKGYKLVYEPKKPYPWEIDVQSYYLKKTTSTMEVAKKLAEKGEKSFTVIIAEEQTQGRGKLKKKWESKPGGLYFSIILRPKIKLVDVKNLAPILSSAILNTLKKLGIEGNANDKGEIFVNGKKIGGILIEAKGELDIVEYVIIGVGINVNNDVTYPLATSLKKELGREVDLLKFSKDLLSNMLNALRGNFN</sequence>
<dbReference type="PROSITE" id="PS51733">
    <property type="entry name" value="BPL_LPL_CATALYTIC"/>
    <property type="match status" value="1"/>
</dbReference>
<dbReference type="Pfam" id="PF08279">
    <property type="entry name" value="HTH_11"/>
    <property type="match status" value="1"/>
</dbReference>
<dbReference type="InterPro" id="IPR045864">
    <property type="entry name" value="aa-tRNA-synth_II/BPL/LPL"/>
</dbReference>
<dbReference type="InterPro" id="IPR011991">
    <property type="entry name" value="ArsR-like_HTH"/>
</dbReference>
<evidence type="ECO:0000256" key="1">
    <source>
        <dbReference type="ARBA" id="ARBA00022598"/>
    </source>
</evidence>
<dbReference type="SUPFAM" id="SSF55681">
    <property type="entry name" value="Class II aaRS and biotin synthetases"/>
    <property type="match status" value="1"/>
</dbReference>
<evidence type="ECO:0000259" key="2">
    <source>
        <dbReference type="PROSITE" id="PS51733"/>
    </source>
</evidence>
<dbReference type="NCBIfam" id="TIGR00121">
    <property type="entry name" value="birA_ligase"/>
    <property type="match status" value="1"/>
</dbReference>
<dbReference type="SUPFAM" id="SSF46785">
    <property type="entry name" value="Winged helix' DNA-binding domain"/>
    <property type="match status" value="1"/>
</dbReference>
<dbReference type="PANTHER" id="PTHR12835">
    <property type="entry name" value="BIOTIN PROTEIN LIGASE"/>
    <property type="match status" value="1"/>
</dbReference>
<organism evidence="3 4">
    <name type="scientific">Pyrococcus furiosus (strain ATCC 43587 / DSM 3638 / JCM 8422 / Vc1)</name>
    <dbReference type="NCBI Taxonomy" id="186497"/>
    <lineage>
        <taxon>Archaea</taxon>
        <taxon>Methanobacteriati</taxon>
        <taxon>Methanobacteriota</taxon>
        <taxon>Thermococci</taxon>
        <taxon>Thermococcales</taxon>
        <taxon>Thermococcaceae</taxon>
        <taxon>Pyrococcus</taxon>
    </lineage>
</organism>
<dbReference type="InterPro" id="IPR004408">
    <property type="entry name" value="Biotin_CoA_COase_ligase"/>
</dbReference>
<dbReference type="AlphaFoldDB" id="A0A5C0XSF8"/>
<dbReference type="InterPro" id="IPR004143">
    <property type="entry name" value="BPL_LPL_catalytic"/>
</dbReference>
<dbReference type="GeneID" id="41713507"/>
<dbReference type="InterPro" id="IPR036390">
    <property type="entry name" value="WH_DNA-bd_sf"/>
</dbReference>
<reference evidence="3 4" key="1">
    <citation type="submission" date="2017-08" db="EMBL/GenBank/DDBJ databases">
        <title>Resequencing and Reannotation of the genome of Pyrococcus furiosus type strain DSM3638.</title>
        <authorList>
            <person name="Reichelt R.M."/>
            <person name="Bunk B."/>
        </authorList>
    </citation>
    <scope>NUCLEOTIDE SEQUENCE [LARGE SCALE GENOMIC DNA]</scope>
    <source>
        <strain evidence="3 4">DSM 3638</strain>
    </source>
</reference>
<evidence type="ECO:0000313" key="3">
    <source>
        <dbReference type="EMBL" id="QEK79719.1"/>
    </source>
</evidence>
<protein>
    <submittedName>
        <fullName evidence="3">Biotin--[acetyl-CoA-carboxylase] ligase</fullName>
    </submittedName>
</protein>
<dbReference type="GeneID" id="13300607"/>
<dbReference type="Gene3D" id="1.10.10.10">
    <property type="entry name" value="Winged helix-like DNA-binding domain superfamily/Winged helix DNA-binding domain"/>
    <property type="match status" value="1"/>
</dbReference>
<dbReference type="OrthoDB" id="46252at2157"/>
<dbReference type="EMBL" id="CP023154">
    <property type="protein sequence ID" value="QEK79719.1"/>
    <property type="molecule type" value="Genomic_DNA"/>
</dbReference>
<keyword evidence="1 3" id="KW-0436">Ligase</keyword>
<dbReference type="CDD" id="cd00090">
    <property type="entry name" value="HTH_ARSR"/>
    <property type="match status" value="1"/>
</dbReference>
<accession>A0A5C0XSF8</accession>
<dbReference type="RefSeq" id="WP_011012822.1">
    <property type="nucleotide sequence ID" value="NC_003413.1"/>
</dbReference>
<dbReference type="GO" id="GO:0004077">
    <property type="term" value="F:biotin--[biotin carboxyl-carrier protein] ligase activity"/>
    <property type="evidence" value="ECO:0007669"/>
    <property type="project" value="InterPro"/>
</dbReference>
<name>A0A5C0XSF8_PYRFU</name>
<dbReference type="PANTHER" id="PTHR12835:SF5">
    <property type="entry name" value="BIOTIN--PROTEIN LIGASE"/>
    <property type="match status" value="1"/>
</dbReference>
<dbReference type="Gene3D" id="3.30.930.10">
    <property type="entry name" value="Bira Bifunctional Protein, Domain 2"/>
    <property type="match status" value="1"/>
</dbReference>
<dbReference type="Pfam" id="PF03099">
    <property type="entry name" value="BPL_LplA_LipB"/>
    <property type="match status" value="1"/>
</dbReference>
<evidence type="ECO:0000313" key="4">
    <source>
        <dbReference type="Proteomes" id="UP000324354"/>
    </source>
</evidence>
<gene>
    <name evidence="3" type="ORF">PFDSM3638_08495</name>
</gene>
<dbReference type="InterPro" id="IPR013196">
    <property type="entry name" value="HTH_11"/>
</dbReference>
<dbReference type="GO" id="GO:0005737">
    <property type="term" value="C:cytoplasm"/>
    <property type="evidence" value="ECO:0007669"/>
    <property type="project" value="TreeGrafter"/>
</dbReference>
<dbReference type="InterPro" id="IPR036388">
    <property type="entry name" value="WH-like_DNA-bd_sf"/>
</dbReference>